<proteinExistence type="predicted"/>
<accession>A0A0C1EYU3</accession>
<dbReference type="EMBL" id="JSYL01000015">
    <property type="protein sequence ID" value="KIA86007.1"/>
    <property type="molecule type" value="Genomic_DNA"/>
</dbReference>
<dbReference type="Gene3D" id="1.10.10.60">
    <property type="entry name" value="Homeodomain-like"/>
    <property type="match status" value="1"/>
</dbReference>
<name>A0A0C1EYU3_9FLAO</name>
<dbReference type="Pfam" id="PF12833">
    <property type="entry name" value="HTH_18"/>
    <property type="match status" value="1"/>
</dbReference>
<dbReference type="GO" id="GO:0043565">
    <property type="term" value="F:sequence-specific DNA binding"/>
    <property type="evidence" value="ECO:0007669"/>
    <property type="project" value="InterPro"/>
</dbReference>
<dbReference type="OrthoDB" id="952277at2"/>
<keyword evidence="3" id="KW-0804">Transcription</keyword>
<keyword evidence="1" id="KW-0805">Transcription regulation</keyword>
<dbReference type="GO" id="GO:0003700">
    <property type="term" value="F:DNA-binding transcription factor activity"/>
    <property type="evidence" value="ECO:0007669"/>
    <property type="project" value="InterPro"/>
</dbReference>
<evidence type="ECO:0000313" key="5">
    <source>
        <dbReference type="EMBL" id="KIA86007.1"/>
    </source>
</evidence>
<dbReference type="AlphaFoldDB" id="A0A0C1EYU3"/>
<sequence>MVSLRCKMIVKQELQNIGLHYVNVDLGTIEILENIGDHQREQLSKNLKTFGLELLDDKRKILIEKIKAVIIEMIHYTDELPKVNYSDYISEKLGYDYTYLANTFSEVKGITIQQYIIINKIERVKELLLYDELNLTEISYQLHYSSVAHLSNQFKKITGLTPSFFKKLKKKRFENIEDL</sequence>
<dbReference type="SMART" id="SM00342">
    <property type="entry name" value="HTH_ARAC"/>
    <property type="match status" value="1"/>
</dbReference>
<dbReference type="PANTHER" id="PTHR43280:SF28">
    <property type="entry name" value="HTH-TYPE TRANSCRIPTIONAL ACTIVATOR RHAS"/>
    <property type="match status" value="1"/>
</dbReference>
<protein>
    <submittedName>
        <fullName evidence="5">AraC family transcriptional regulator</fullName>
    </submittedName>
</protein>
<keyword evidence="2" id="KW-0238">DNA-binding</keyword>
<organism evidence="5 6">
    <name type="scientific">Kaistella jeonii</name>
    <dbReference type="NCBI Taxonomy" id="266749"/>
    <lineage>
        <taxon>Bacteria</taxon>
        <taxon>Pseudomonadati</taxon>
        <taxon>Bacteroidota</taxon>
        <taxon>Flavobacteriia</taxon>
        <taxon>Flavobacteriales</taxon>
        <taxon>Weeksellaceae</taxon>
        <taxon>Chryseobacterium group</taxon>
        <taxon>Kaistella</taxon>
    </lineage>
</organism>
<dbReference type="Proteomes" id="UP000031473">
    <property type="component" value="Unassembled WGS sequence"/>
</dbReference>
<evidence type="ECO:0000256" key="3">
    <source>
        <dbReference type="ARBA" id="ARBA00023163"/>
    </source>
</evidence>
<evidence type="ECO:0000256" key="1">
    <source>
        <dbReference type="ARBA" id="ARBA00023015"/>
    </source>
</evidence>
<dbReference type="InterPro" id="IPR018060">
    <property type="entry name" value="HTH_AraC"/>
</dbReference>
<comment type="caution">
    <text evidence="5">The sequence shown here is derived from an EMBL/GenBank/DDBJ whole genome shotgun (WGS) entry which is preliminary data.</text>
</comment>
<dbReference type="PROSITE" id="PS01124">
    <property type="entry name" value="HTH_ARAC_FAMILY_2"/>
    <property type="match status" value="1"/>
</dbReference>
<reference evidence="5 6" key="1">
    <citation type="submission" date="2014-10" db="EMBL/GenBank/DDBJ databases">
        <title>Kaistella jeonii genome.</title>
        <authorList>
            <person name="Clayton J.T."/>
            <person name="Newman J.D."/>
        </authorList>
    </citation>
    <scope>NUCLEOTIDE SEQUENCE [LARGE SCALE GENOMIC DNA]</scope>
    <source>
        <strain evidence="5 6">DSM 17048</strain>
    </source>
</reference>
<keyword evidence="6" id="KW-1185">Reference proteome</keyword>
<dbReference type="InterPro" id="IPR009057">
    <property type="entry name" value="Homeodomain-like_sf"/>
</dbReference>
<evidence type="ECO:0000256" key="2">
    <source>
        <dbReference type="ARBA" id="ARBA00023125"/>
    </source>
</evidence>
<dbReference type="PANTHER" id="PTHR43280">
    <property type="entry name" value="ARAC-FAMILY TRANSCRIPTIONAL REGULATOR"/>
    <property type="match status" value="1"/>
</dbReference>
<dbReference type="SUPFAM" id="SSF46689">
    <property type="entry name" value="Homeodomain-like"/>
    <property type="match status" value="1"/>
</dbReference>
<gene>
    <name evidence="5" type="ORF">OA86_13890</name>
</gene>
<dbReference type="STRING" id="266749.SAMN05421876_11650"/>
<evidence type="ECO:0000313" key="6">
    <source>
        <dbReference type="Proteomes" id="UP000031473"/>
    </source>
</evidence>
<evidence type="ECO:0000259" key="4">
    <source>
        <dbReference type="PROSITE" id="PS01124"/>
    </source>
</evidence>
<feature type="domain" description="HTH araC/xylS-type" evidence="4">
    <location>
        <begin position="64"/>
        <end position="168"/>
    </location>
</feature>